<organism evidence="1 2">
    <name type="scientific">Colocasia esculenta</name>
    <name type="common">Wild taro</name>
    <name type="synonym">Arum esculentum</name>
    <dbReference type="NCBI Taxonomy" id="4460"/>
    <lineage>
        <taxon>Eukaryota</taxon>
        <taxon>Viridiplantae</taxon>
        <taxon>Streptophyta</taxon>
        <taxon>Embryophyta</taxon>
        <taxon>Tracheophyta</taxon>
        <taxon>Spermatophyta</taxon>
        <taxon>Magnoliopsida</taxon>
        <taxon>Liliopsida</taxon>
        <taxon>Araceae</taxon>
        <taxon>Aroideae</taxon>
        <taxon>Colocasieae</taxon>
        <taxon>Colocasia</taxon>
    </lineage>
</organism>
<accession>A0A843TTZ2</accession>
<protein>
    <submittedName>
        <fullName evidence="1">Uncharacterized protein</fullName>
    </submittedName>
</protein>
<proteinExistence type="predicted"/>
<comment type="caution">
    <text evidence="1">The sequence shown here is derived from an EMBL/GenBank/DDBJ whole genome shotgun (WGS) entry which is preliminary data.</text>
</comment>
<evidence type="ECO:0000313" key="2">
    <source>
        <dbReference type="Proteomes" id="UP000652761"/>
    </source>
</evidence>
<reference evidence="1" key="1">
    <citation type="submission" date="2017-07" db="EMBL/GenBank/DDBJ databases">
        <title>Taro Niue Genome Assembly and Annotation.</title>
        <authorList>
            <person name="Atibalentja N."/>
            <person name="Keating K."/>
            <person name="Fields C.J."/>
        </authorList>
    </citation>
    <scope>NUCLEOTIDE SEQUENCE</scope>
    <source>
        <strain evidence="1">Niue_2</strain>
        <tissue evidence="1">Leaf</tissue>
    </source>
</reference>
<dbReference type="Proteomes" id="UP000652761">
    <property type="component" value="Unassembled WGS sequence"/>
</dbReference>
<gene>
    <name evidence="1" type="ORF">Taro_005298</name>
</gene>
<keyword evidence="2" id="KW-1185">Reference proteome</keyword>
<sequence>MKLGSLFRRGHDLTEISSRSLLFDPPETKPRSDMANLGRGSLLHQRIFNLFGLSIRRRPQITNLTLQYCNPTRLFGCL</sequence>
<dbReference type="AlphaFoldDB" id="A0A843TTZ2"/>
<name>A0A843TTZ2_COLES</name>
<dbReference type="EMBL" id="NMUH01000147">
    <property type="protein sequence ID" value="MQL72950.1"/>
    <property type="molecule type" value="Genomic_DNA"/>
</dbReference>
<evidence type="ECO:0000313" key="1">
    <source>
        <dbReference type="EMBL" id="MQL72950.1"/>
    </source>
</evidence>